<feature type="transmembrane region" description="Helical" evidence="1">
    <location>
        <begin position="177"/>
        <end position="199"/>
    </location>
</feature>
<gene>
    <name evidence="2" type="ORF">H8689_09010</name>
</gene>
<keyword evidence="1" id="KW-1133">Transmembrane helix</keyword>
<organism evidence="2 3">
    <name type="scientific">Wansuia hejianensis</name>
    <dbReference type="NCBI Taxonomy" id="2763667"/>
    <lineage>
        <taxon>Bacteria</taxon>
        <taxon>Bacillati</taxon>
        <taxon>Bacillota</taxon>
        <taxon>Clostridia</taxon>
        <taxon>Lachnospirales</taxon>
        <taxon>Lachnospiraceae</taxon>
        <taxon>Wansuia</taxon>
    </lineage>
</organism>
<feature type="transmembrane region" description="Helical" evidence="1">
    <location>
        <begin position="219"/>
        <end position="244"/>
    </location>
</feature>
<dbReference type="Proteomes" id="UP000601522">
    <property type="component" value="Unassembled WGS sequence"/>
</dbReference>
<feature type="transmembrane region" description="Helical" evidence="1">
    <location>
        <begin position="12"/>
        <end position="35"/>
    </location>
</feature>
<keyword evidence="3" id="KW-1185">Reference proteome</keyword>
<feature type="transmembrane region" description="Helical" evidence="1">
    <location>
        <begin position="47"/>
        <end position="72"/>
    </location>
</feature>
<dbReference type="GO" id="GO:0022857">
    <property type="term" value="F:transmembrane transporter activity"/>
    <property type="evidence" value="ECO:0007669"/>
    <property type="project" value="InterPro"/>
</dbReference>
<keyword evidence="1" id="KW-0472">Membrane</keyword>
<reference evidence="2 3" key="1">
    <citation type="submission" date="2020-08" db="EMBL/GenBank/DDBJ databases">
        <title>Genome public.</title>
        <authorList>
            <person name="Liu C."/>
            <person name="Sun Q."/>
        </authorList>
    </citation>
    <scope>NUCLEOTIDE SEQUENCE [LARGE SCALE GENOMIC DNA]</scope>
    <source>
        <strain evidence="2 3">NSJ-26</strain>
    </source>
</reference>
<dbReference type="InterPro" id="IPR024529">
    <property type="entry name" value="ECF_trnsprt_substrate-spec"/>
</dbReference>
<sequence>MKKKNVFSVRRMAIIGILGAISIVLGMTPLGFIPVGPTNATIMHVPVIIGAILEGPFVGGFIGLIFGLFSIFKAATNPTVVSFVFLNPVVSILPRVLIGIITYYIYAGINKLGTKNTNILLYLLWTGIVSYLSYGIYRNISGNQDFWVLMMNIILIIIILIFAYFTATKLNRSLDLIISTIMGTLTNTLGVLTLIYLFYGERFVAAMGLDPNNVFKIILGIGITNGIPEIIVAIIIVVSVISVLRPKRIENSKVEKDINRSKDSKNPRELN</sequence>
<proteinExistence type="predicted"/>
<name>A0A926F3F4_9FIRM</name>
<accession>A0A926F3F4</accession>
<feature type="transmembrane region" description="Helical" evidence="1">
    <location>
        <begin position="119"/>
        <end position="140"/>
    </location>
</feature>
<evidence type="ECO:0000313" key="2">
    <source>
        <dbReference type="EMBL" id="MBC8591250.1"/>
    </source>
</evidence>
<dbReference type="RefSeq" id="WP_249324111.1">
    <property type="nucleotide sequence ID" value="NZ_JACRTK010000003.1"/>
</dbReference>
<evidence type="ECO:0000256" key="1">
    <source>
        <dbReference type="SAM" id="Phobius"/>
    </source>
</evidence>
<evidence type="ECO:0000313" key="3">
    <source>
        <dbReference type="Proteomes" id="UP000601522"/>
    </source>
</evidence>
<dbReference type="EMBL" id="JACRTK010000003">
    <property type="protein sequence ID" value="MBC8591250.1"/>
    <property type="molecule type" value="Genomic_DNA"/>
</dbReference>
<keyword evidence="1" id="KW-0812">Transmembrane</keyword>
<dbReference type="Pfam" id="PF12822">
    <property type="entry name" value="ECF_trnsprt"/>
    <property type="match status" value="1"/>
</dbReference>
<comment type="caution">
    <text evidence="2">The sequence shown here is derived from an EMBL/GenBank/DDBJ whole genome shotgun (WGS) entry which is preliminary data.</text>
</comment>
<feature type="transmembrane region" description="Helical" evidence="1">
    <location>
        <begin position="146"/>
        <end position="165"/>
    </location>
</feature>
<dbReference type="Gene3D" id="1.10.1760.20">
    <property type="match status" value="1"/>
</dbReference>
<protein>
    <submittedName>
        <fullName evidence="2">ECF transporter S component</fullName>
    </submittedName>
</protein>
<feature type="transmembrane region" description="Helical" evidence="1">
    <location>
        <begin position="84"/>
        <end position="107"/>
    </location>
</feature>
<dbReference type="AlphaFoldDB" id="A0A926F3F4"/>